<feature type="region of interest" description="Disordered" evidence="1">
    <location>
        <begin position="270"/>
        <end position="329"/>
    </location>
</feature>
<sequence>MESLRKEFEALLSQPTLQQRGHQLWEKLAFEGTTNPLAVVLGCFIMRTAQMGVQVDEKVLRSFWPEELQHEVLLKFQQEEAEAETTFLELLPRCAESMIAAITSDKANKVDDVGDDIMPLHVPDWLTQWIEAKISKPSKKDAPRTLHVSDCSDPAVANLLSGSYRSSEPHHGKTVYIKPALEGSPEVSLYFWSDSSNCSGWWFGLAVGGDDVIAFHPDTTRNEPPESGWHVPFNGQVDPNFQVSFRSKPSSSDWIGVDMSKETLPQAKEALPPVQDPSPWASDSPRALGITSQSKQAAPEETLLEVPEALTTPEVPEAPHRPIRRSRGGRIRPLPLRAMKRVPQRLLRQEGRDLISSDCGSALLDALRGRLQSFTRPELFRSATANTDAPPPSVTVGMDDLDDLLLRSNLTLPLKALIAVWHAALQEVGCQNVSAEEAPGIRLGYAQFGRAFGGTSVESQGSFGVAAPKTANFSFKATGRYFSDDQHRRPRPVFSSNSTSFARTLMPRLQSKAAEAQRATSFEKTLACLVQGLDEGSVRCAEKNLGAVSSLVIRFRAETFHSLGDMKALNL</sequence>
<comment type="caution">
    <text evidence="2">The sequence shown here is derived from an EMBL/GenBank/DDBJ whole genome shotgun (WGS) entry which is preliminary data.</text>
</comment>
<gene>
    <name evidence="2" type="ORF">CCMP2556_LOCUS5459</name>
</gene>
<organism evidence="2 3">
    <name type="scientific">Durusdinium trenchii</name>
    <dbReference type="NCBI Taxonomy" id="1381693"/>
    <lineage>
        <taxon>Eukaryota</taxon>
        <taxon>Sar</taxon>
        <taxon>Alveolata</taxon>
        <taxon>Dinophyceae</taxon>
        <taxon>Suessiales</taxon>
        <taxon>Symbiodiniaceae</taxon>
        <taxon>Durusdinium</taxon>
    </lineage>
</organism>
<evidence type="ECO:0000313" key="2">
    <source>
        <dbReference type="EMBL" id="CAK8998934.1"/>
    </source>
</evidence>
<evidence type="ECO:0000256" key="1">
    <source>
        <dbReference type="SAM" id="MobiDB-lite"/>
    </source>
</evidence>
<accession>A0ABP0ICC2</accession>
<proteinExistence type="predicted"/>
<evidence type="ECO:0000313" key="3">
    <source>
        <dbReference type="Proteomes" id="UP001642484"/>
    </source>
</evidence>
<name>A0ABP0ICC2_9DINO</name>
<dbReference type="EMBL" id="CAXAMN010002281">
    <property type="protein sequence ID" value="CAK8998934.1"/>
    <property type="molecule type" value="Genomic_DNA"/>
</dbReference>
<protein>
    <submittedName>
        <fullName evidence="2">Uncharacterized protein</fullName>
    </submittedName>
</protein>
<keyword evidence="3" id="KW-1185">Reference proteome</keyword>
<reference evidence="2 3" key="1">
    <citation type="submission" date="2024-02" db="EMBL/GenBank/DDBJ databases">
        <authorList>
            <person name="Chen Y."/>
            <person name="Shah S."/>
            <person name="Dougan E. K."/>
            <person name="Thang M."/>
            <person name="Chan C."/>
        </authorList>
    </citation>
    <scope>NUCLEOTIDE SEQUENCE [LARGE SCALE GENOMIC DNA]</scope>
</reference>
<dbReference type="Proteomes" id="UP001642484">
    <property type="component" value="Unassembled WGS sequence"/>
</dbReference>